<comment type="catalytic activity">
    <reaction evidence="9">
        <text>O-phospho-L-serine + H2O = L-serine + phosphate</text>
        <dbReference type="Rhea" id="RHEA:21208"/>
        <dbReference type="ChEBI" id="CHEBI:15377"/>
        <dbReference type="ChEBI" id="CHEBI:33384"/>
        <dbReference type="ChEBI" id="CHEBI:43474"/>
        <dbReference type="ChEBI" id="CHEBI:57524"/>
        <dbReference type="EC" id="3.1.3.3"/>
    </reaction>
</comment>
<dbReference type="GO" id="GO:0016740">
    <property type="term" value="F:transferase activity"/>
    <property type="evidence" value="ECO:0007669"/>
    <property type="project" value="UniProtKB-KW"/>
</dbReference>
<dbReference type="InterPro" id="IPR036412">
    <property type="entry name" value="HAD-like_sf"/>
</dbReference>
<sequence length="195" mass="22734">MKILCTDLEGTLAPEIWQEIGRNYNISELSATTREIPDFEDLMNMRMEALQNNAIKYSDLKNFLKTIDPYQGANEFLNSLKDKYQIVIVSDTFYELALPLIEKLGNYPILCHHLNIKDDYIESYSKRQNDPKRNVVKGFKSMNYECFCMGDSYNDIQMIDESDGAFIFAPKEIKSSRPDILSFDSYNDLRNYLLK</sequence>
<evidence type="ECO:0000256" key="8">
    <source>
        <dbReference type="ARBA" id="ARBA00023299"/>
    </source>
</evidence>
<comment type="caution">
    <text evidence="11">The sequence shown here is derived from an EMBL/GenBank/DDBJ whole genome shotgun (WGS) entry which is preliminary data.</text>
</comment>
<proteinExistence type="predicted"/>
<evidence type="ECO:0000256" key="1">
    <source>
        <dbReference type="ARBA" id="ARBA00001946"/>
    </source>
</evidence>
<dbReference type="GO" id="GO:0006564">
    <property type="term" value="P:L-serine biosynthetic process"/>
    <property type="evidence" value="ECO:0007669"/>
    <property type="project" value="UniProtKB-KW"/>
</dbReference>
<dbReference type="PANTHER" id="PTHR43344:SF2">
    <property type="entry name" value="PHOSPHOSERINE PHOSPHATASE"/>
    <property type="match status" value="1"/>
</dbReference>
<dbReference type="PANTHER" id="PTHR43344">
    <property type="entry name" value="PHOSPHOSERINE PHOSPHATASE"/>
    <property type="match status" value="1"/>
</dbReference>
<comment type="pathway">
    <text evidence="2">Amino-acid biosynthesis; L-serine biosynthesis; L-serine from 3-phospho-D-glycerate: step 3/3.</text>
</comment>
<keyword evidence="7" id="KW-0460">Magnesium</keyword>
<keyword evidence="4" id="KW-0028">Amino-acid biosynthesis</keyword>
<evidence type="ECO:0000256" key="4">
    <source>
        <dbReference type="ARBA" id="ARBA00022605"/>
    </source>
</evidence>
<dbReference type="EC" id="3.1.3.3" evidence="3"/>
<dbReference type="NCBIfam" id="NF010109">
    <property type="entry name" value="PRK13582.1"/>
    <property type="match status" value="1"/>
</dbReference>
<keyword evidence="5" id="KW-0479">Metal-binding</keyword>
<reference evidence="11 12" key="1">
    <citation type="journal article" date="2018" name="Microbiome">
        <title>Fine metagenomic profile of the Mediterranean stratified and mixed water columns revealed by assembly and recruitment.</title>
        <authorList>
            <person name="Haro-Moreno J.M."/>
            <person name="Lopez-Perez M."/>
            <person name="De La Torre J.R."/>
            <person name="Picazo A."/>
            <person name="Camacho A."/>
            <person name="Rodriguez-Valera F."/>
        </authorList>
    </citation>
    <scope>NUCLEOTIDE SEQUENCE [LARGE SCALE GENOMIC DNA]</scope>
    <source>
        <strain evidence="11">MED-G83</strain>
    </source>
</reference>
<comment type="catalytic activity">
    <reaction evidence="10">
        <text>O-phospho-D-serine + H2O = D-serine + phosphate</text>
        <dbReference type="Rhea" id="RHEA:24873"/>
        <dbReference type="ChEBI" id="CHEBI:15377"/>
        <dbReference type="ChEBI" id="CHEBI:35247"/>
        <dbReference type="ChEBI" id="CHEBI:43474"/>
        <dbReference type="ChEBI" id="CHEBI:58680"/>
        <dbReference type="EC" id="3.1.3.3"/>
    </reaction>
</comment>
<dbReference type="SUPFAM" id="SSF56784">
    <property type="entry name" value="HAD-like"/>
    <property type="match status" value="1"/>
</dbReference>
<evidence type="ECO:0000313" key="11">
    <source>
        <dbReference type="EMBL" id="RCL37501.1"/>
    </source>
</evidence>
<evidence type="ECO:0000256" key="2">
    <source>
        <dbReference type="ARBA" id="ARBA00005135"/>
    </source>
</evidence>
<evidence type="ECO:0000256" key="9">
    <source>
        <dbReference type="ARBA" id="ARBA00048138"/>
    </source>
</evidence>
<dbReference type="InterPro" id="IPR023214">
    <property type="entry name" value="HAD_sf"/>
</dbReference>
<dbReference type="GO" id="GO:0005737">
    <property type="term" value="C:cytoplasm"/>
    <property type="evidence" value="ECO:0007669"/>
    <property type="project" value="TreeGrafter"/>
</dbReference>
<dbReference type="EMBL" id="QOPD01000009">
    <property type="protein sequence ID" value="RCL37501.1"/>
    <property type="molecule type" value="Genomic_DNA"/>
</dbReference>
<dbReference type="Gene3D" id="3.40.50.1000">
    <property type="entry name" value="HAD superfamily/HAD-like"/>
    <property type="match status" value="1"/>
</dbReference>
<dbReference type="GO" id="GO:0000287">
    <property type="term" value="F:magnesium ion binding"/>
    <property type="evidence" value="ECO:0007669"/>
    <property type="project" value="TreeGrafter"/>
</dbReference>
<evidence type="ECO:0000256" key="10">
    <source>
        <dbReference type="ARBA" id="ARBA00048523"/>
    </source>
</evidence>
<accession>A0A368BJU0</accession>
<evidence type="ECO:0000256" key="7">
    <source>
        <dbReference type="ARBA" id="ARBA00022842"/>
    </source>
</evidence>
<evidence type="ECO:0000313" key="12">
    <source>
        <dbReference type="Proteomes" id="UP000252147"/>
    </source>
</evidence>
<organism evidence="11 12">
    <name type="scientific">SAR86 cluster bacterium</name>
    <dbReference type="NCBI Taxonomy" id="2030880"/>
    <lineage>
        <taxon>Bacteria</taxon>
        <taxon>Pseudomonadati</taxon>
        <taxon>Pseudomonadota</taxon>
        <taxon>Gammaproteobacteria</taxon>
        <taxon>SAR86 cluster</taxon>
    </lineage>
</organism>
<dbReference type="Pfam" id="PF00702">
    <property type="entry name" value="Hydrolase"/>
    <property type="match status" value="1"/>
</dbReference>
<name>A0A368BJU0_9GAMM</name>
<evidence type="ECO:0000256" key="3">
    <source>
        <dbReference type="ARBA" id="ARBA00012640"/>
    </source>
</evidence>
<comment type="cofactor">
    <cofactor evidence="1">
        <name>Mg(2+)</name>
        <dbReference type="ChEBI" id="CHEBI:18420"/>
    </cofactor>
</comment>
<dbReference type="Gene3D" id="3.90.1470.10">
    <property type="entry name" value="thrh gene product, domain 2"/>
    <property type="match status" value="1"/>
</dbReference>
<evidence type="ECO:0000256" key="5">
    <source>
        <dbReference type="ARBA" id="ARBA00022723"/>
    </source>
</evidence>
<dbReference type="AlphaFoldDB" id="A0A368BJU0"/>
<dbReference type="Proteomes" id="UP000252147">
    <property type="component" value="Unassembled WGS sequence"/>
</dbReference>
<gene>
    <name evidence="11" type="ORF">DBW97_04795</name>
</gene>
<keyword evidence="8" id="KW-0718">Serine biosynthesis</keyword>
<keyword evidence="11" id="KW-0808">Transferase</keyword>
<protein>
    <recommendedName>
        <fullName evidence="3">phosphoserine phosphatase</fullName>
        <ecNumber evidence="3">3.1.3.3</ecNumber>
    </recommendedName>
</protein>
<evidence type="ECO:0000256" key="6">
    <source>
        <dbReference type="ARBA" id="ARBA00022801"/>
    </source>
</evidence>
<keyword evidence="6" id="KW-0378">Hydrolase</keyword>
<dbReference type="InterPro" id="IPR050582">
    <property type="entry name" value="HAD-like_SerB"/>
</dbReference>
<dbReference type="GO" id="GO:0036424">
    <property type="term" value="F:L-phosphoserine phosphatase activity"/>
    <property type="evidence" value="ECO:0007669"/>
    <property type="project" value="TreeGrafter"/>
</dbReference>